<dbReference type="EMBL" id="KT381880">
    <property type="protein sequence ID" value="ALF01907.1"/>
    <property type="molecule type" value="Genomic_DNA"/>
</dbReference>
<keyword evidence="2" id="KW-1185">Reference proteome</keyword>
<dbReference type="GeneID" id="26647403"/>
<dbReference type="GO" id="GO:0006508">
    <property type="term" value="P:proteolysis"/>
    <property type="evidence" value="ECO:0007669"/>
    <property type="project" value="UniProtKB-KW"/>
</dbReference>
<evidence type="ECO:0000313" key="1">
    <source>
        <dbReference type="EMBL" id="ALF01907.1"/>
    </source>
</evidence>
<protein>
    <submittedName>
        <fullName evidence="1">Prohead core and protease</fullName>
    </submittedName>
</protein>
<accession>A0A0M4S5B6</accession>
<dbReference type="Pfam" id="PF03420">
    <property type="entry name" value="Peptidase_S77"/>
    <property type="match status" value="1"/>
</dbReference>
<keyword evidence="1" id="KW-0645">Protease</keyword>
<organism evidence="1 2">
    <name type="scientific">Citrobacter phage Margaery</name>
    <dbReference type="NCBI Taxonomy" id="1701810"/>
    <lineage>
        <taxon>Viruses</taxon>
        <taxon>Duplodnaviria</taxon>
        <taxon>Heunggongvirae</taxon>
        <taxon>Uroviricota</taxon>
        <taxon>Caudoviricetes</taxon>
        <taxon>Pantevenvirales</taxon>
        <taxon>Straboviridae</taxon>
        <taxon>Pseudotevenvirus</taxon>
        <taxon>Pseudotevenvirus margaery</taxon>
    </lineage>
</organism>
<name>A0A0M4S5B6_9CAUD</name>
<dbReference type="InterPro" id="IPR005082">
    <property type="entry name" value="Peptidase_U9_T4_prohead"/>
</dbReference>
<dbReference type="KEGG" id="vg:26647403"/>
<dbReference type="Proteomes" id="UP000201970">
    <property type="component" value="Segment"/>
</dbReference>
<keyword evidence="1" id="KW-0378">Hydrolase</keyword>
<proteinExistence type="predicted"/>
<dbReference type="RefSeq" id="YP_009195033.1">
    <property type="nucleotide sequence ID" value="NC_028755.1"/>
</dbReference>
<evidence type="ECO:0000313" key="2">
    <source>
        <dbReference type="Proteomes" id="UP000201970"/>
    </source>
</evidence>
<gene>
    <name evidence="1" type="ORF">CPT_Margaery218</name>
</gene>
<sequence length="219" mass="24176">MNESQLNENGDMLLIEEWGLPCADISDSILESVGESKKDGKLRIEGIFLQAEKVNRNKRLYPKKVLEEAVNDYIRTQVNPRQALGEMNHPPRPNVDPRNACILIEKLWWKGNDVWGRAVVVEGDNGDGDKLAALIRAGWVPGVSSRGLGKLSDSGKGYGIVQEGFKLAVGVDVVWGPSAPDAYVKPITESQSSKTLVENNSADDDAFRKLSERLKSLYK</sequence>
<reference evidence="1 2" key="1">
    <citation type="submission" date="2015-08" db="EMBL/GenBank/DDBJ databases">
        <title>The Complete Genome of Citrobacter freundii Myophage Margaery.</title>
        <authorList>
            <person name="Yi D."/>
            <person name="Cadungog J.N."/>
            <person name="Cahill J.L."/>
            <person name="Rasche E.S."/>
            <person name="Everett G.F.K."/>
        </authorList>
    </citation>
    <scope>NUCLEOTIDE SEQUENCE [LARGE SCALE GENOMIC DNA]</scope>
</reference>
<dbReference type="GO" id="GO:0008233">
    <property type="term" value="F:peptidase activity"/>
    <property type="evidence" value="ECO:0007669"/>
    <property type="project" value="UniProtKB-KW"/>
</dbReference>